<keyword evidence="1" id="KW-1185">Reference proteome</keyword>
<evidence type="ECO:0000313" key="1">
    <source>
        <dbReference type="Proteomes" id="UP000887540"/>
    </source>
</evidence>
<evidence type="ECO:0000313" key="2">
    <source>
        <dbReference type="WBParaSite" id="ACRNAN_scaffold429.g28411.t1"/>
    </source>
</evidence>
<sequence>MSDYPLQRTRSSSVIRSGAIDLRPTSLRHRTYSMPDVYSYAQHNERTQTQWPFRYLYNDYWYDRYYYTGNVYYRNMFPKRYYYYFGSHVPVDSWNYPYHYWARAGTYSR</sequence>
<organism evidence="1 2">
    <name type="scientific">Acrobeloides nanus</name>
    <dbReference type="NCBI Taxonomy" id="290746"/>
    <lineage>
        <taxon>Eukaryota</taxon>
        <taxon>Metazoa</taxon>
        <taxon>Ecdysozoa</taxon>
        <taxon>Nematoda</taxon>
        <taxon>Chromadorea</taxon>
        <taxon>Rhabditida</taxon>
        <taxon>Tylenchina</taxon>
        <taxon>Cephalobomorpha</taxon>
        <taxon>Cephaloboidea</taxon>
        <taxon>Cephalobidae</taxon>
        <taxon>Acrobeloides</taxon>
    </lineage>
</organism>
<dbReference type="Proteomes" id="UP000887540">
    <property type="component" value="Unplaced"/>
</dbReference>
<proteinExistence type="predicted"/>
<dbReference type="WBParaSite" id="ACRNAN_scaffold429.g28411.t1">
    <property type="protein sequence ID" value="ACRNAN_scaffold429.g28411.t1"/>
    <property type="gene ID" value="ACRNAN_scaffold429.g28411"/>
</dbReference>
<name>A0A914DWM9_9BILA</name>
<reference evidence="2" key="1">
    <citation type="submission" date="2022-11" db="UniProtKB">
        <authorList>
            <consortium name="WormBaseParasite"/>
        </authorList>
    </citation>
    <scope>IDENTIFICATION</scope>
</reference>
<dbReference type="AlphaFoldDB" id="A0A914DWM9"/>
<protein>
    <submittedName>
        <fullName evidence="2">Uncharacterized protein</fullName>
    </submittedName>
</protein>
<accession>A0A914DWM9</accession>